<proteinExistence type="predicted"/>
<evidence type="ECO:0000313" key="1">
    <source>
        <dbReference type="EMBL" id="HJC24803.1"/>
    </source>
</evidence>
<protein>
    <submittedName>
        <fullName evidence="1">Uncharacterized protein</fullName>
    </submittedName>
</protein>
<sequence length="441" mass="50434">MQKSGKEKNNCLNTDTREKWICFDFSNHQMFERTVPVFCSVNGHIINAKTWSRVLIAIVEDALANYSSVMDYFYTHSLLSGRTAHPFLMRNRIEGLSCIQLKNDYWINVHFNTPTIVKMIGRLCLHCGYGKEQVVLYGAPKKMSRIADSNEEKTVIPECLCAVIRQYYSGGVRFDETVLRLIEDRAGLTINAAMQNTMKKLLYRRSDGLYFLPEMTGNTEQIDLLEKGALFHAIEIYGCIDVSMLYREYANLNSETCLRNEDDFSDFLKFLFPKEIRISTVLKTRIIRKTGVTSNHALQTAADKIMKTVCEAGCITQDDLSSEYPLLSKLFIQRLIEKHTEAIIAVQINGLLCYQSLEFMELGEDFSSKLNEVLGKIDLLSLTPSQDIIHALLSVKLGYNLRDNLNITDDRTFHRIISAYYTGPKTRVWKSGNYMEEGSDV</sequence>
<name>A0A9D2NH91_9FIRM</name>
<evidence type="ECO:0000313" key="2">
    <source>
        <dbReference type="Proteomes" id="UP000823891"/>
    </source>
</evidence>
<organism evidence="1 2">
    <name type="scientific">Candidatus Eisenbergiella merdavium</name>
    <dbReference type="NCBI Taxonomy" id="2838551"/>
    <lineage>
        <taxon>Bacteria</taxon>
        <taxon>Bacillati</taxon>
        <taxon>Bacillota</taxon>
        <taxon>Clostridia</taxon>
        <taxon>Lachnospirales</taxon>
        <taxon>Lachnospiraceae</taxon>
        <taxon>Eisenbergiella</taxon>
    </lineage>
</organism>
<accession>A0A9D2NH91</accession>
<reference evidence="1" key="1">
    <citation type="journal article" date="2021" name="PeerJ">
        <title>Extensive microbial diversity within the chicken gut microbiome revealed by metagenomics and culture.</title>
        <authorList>
            <person name="Gilroy R."/>
            <person name="Ravi A."/>
            <person name="Getino M."/>
            <person name="Pursley I."/>
            <person name="Horton D.L."/>
            <person name="Alikhan N.F."/>
            <person name="Baker D."/>
            <person name="Gharbi K."/>
            <person name="Hall N."/>
            <person name="Watson M."/>
            <person name="Adriaenssens E.M."/>
            <person name="Foster-Nyarko E."/>
            <person name="Jarju S."/>
            <person name="Secka A."/>
            <person name="Antonio M."/>
            <person name="Oren A."/>
            <person name="Chaudhuri R.R."/>
            <person name="La Ragione R."/>
            <person name="Hildebrand F."/>
            <person name="Pallen M.J."/>
        </authorList>
    </citation>
    <scope>NUCLEOTIDE SEQUENCE</scope>
    <source>
        <strain evidence="1">USAMLcec2-132</strain>
    </source>
</reference>
<comment type="caution">
    <text evidence="1">The sequence shown here is derived from an EMBL/GenBank/DDBJ whole genome shotgun (WGS) entry which is preliminary data.</text>
</comment>
<dbReference type="Proteomes" id="UP000823891">
    <property type="component" value="Unassembled WGS sequence"/>
</dbReference>
<reference evidence="1" key="2">
    <citation type="submission" date="2021-04" db="EMBL/GenBank/DDBJ databases">
        <authorList>
            <person name="Gilroy R."/>
        </authorList>
    </citation>
    <scope>NUCLEOTIDE SEQUENCE</scope>
    <source>
        <strain evidence="1">USAMLcec2-132</strain>
    </source>
</reference>
<dbReference type="AlphaFoldDB" id="A0A9D2NH91"/>
<dbReference type="EMBL" id="DWWS01000049">
    <property type="protein sequence ID" value="HJC24803.1"/>
    <property type="molecule type" value="Genomic_DNA"/>
</dbReference>
<gene>
    <name evidence="1" type="ORF">H9761_14050</name>
</gene>